<dbReference type="GO" id="GO:0009431">
    <property type="term" value="C:bacterial-type flagellum basal body, MS ring"/>
    <property type="evidence" value="ECO:0007669"/>
    <property type="project" value="InterPro"/>
</dbReference>
<feature type="transmembrane region" description="Helical" evidence="11">
    <location>
        <begin position="21"/>
        <end position="42"/>
    </location>
</feature>
<dbReference type="GO" id="GO:0003774">
    <property type="term" value="F:cytoskeletal motor activity"/>
    <property type="evidence" value="ECO:0007669"/>
    <property type="project" value="InterPro"/>
</dbReference>
<dbReference type="PRINTS" id="PR01009">
    <property type="entry name" value="FLGMRINGFLIF"/>
</dbReference>
<feature type="region of interest" description="Disordered" evidence="10">
    <location>
        <begin position="280"/>
        <end position="328"/>
    </location>
</feature>
<keyword evidence="7 11" id="KW-0472">Membrane</keyword>
<organism evidence="14 15">
    <name type="scientific">Hydrogenispora ethanolica</name>
    <dbReference type="NCBI Taxonomy" id="1082276"/>
    <lineage>
        <taxon>Bacteria</taxon>
        <taxon>Bacillati</taxon>
        <taxon>Bacillota</taxon>
        <taxon>Hydrogenispora</taxon>
    </lineage>
</organism>
<feature type="transmembrane region" description="Helical" evidence="11">
    <location>
        <begin position="415"/>
        <end position="434"/>
    </location>
</feature>
<evidence type="ECO:0000256" key="11">
    <source>
        <dbReference type="SAM" id="Phobius"/>
    </source>
</evidence>
<evidence type="ECO:0000256" key="4">
    <source>
        <dbReference type="ARBA" id="ARBA00022475"/>
    </source>
</evidence>
<evidence type="ECO:0000256" key="1">
    <source>
        <dbReference type="ARBA" id="ARBA00004117"/>
    </source>
</evidence>
<evidence type="ECO:0000256" key="8">
    <source>
        <dbReference type="ARBA" id="ARBA00023143"/>
    </source>
</evidence>
<keyword evidence="4" id="KW-1003">Cell membrane</keyword>
<dbReference type="Gene3D" id="3.30.300.30">
    <property type="match status" value="1"/>
</dbReference>
<evidence type="ECO:0000259" key="13">
    <source>
        <dbReference type="Pfam" id="PF08345"/>
    </source>
</evidence>
<protein>
    <recommendedName>
        <fullName evidence="9">Flagellar M-ring protein</fullName>
    </recommendedName>
</protein>
<evidence type="ECO:0000256" key="6">
    <source>
        <dbReference type="ARBA" id="ARBA00022989"/>
    </source>
</evidence>
<dbReference type="Proteomes" id="UP000295008">
    <property type="component" value="Unassembled WGS sequence"/>
</dbReference>
<evidence type="ECO:0000256" key="7">
    <source>
        <dbReference type="ARBA" id="ARBA00023136"/>
    </source>
</evidence>
<feature type="compositionally biased region" description="Polar residues" evidence="10">
    <location>
        <begin position="297"/>
        <end position="317"/>
    </location>
</feature>
<comment type="function">
    <text evidence="9">The M ring may be actively involved in energy transduction.</text>
</comment>
<name>A0A4R1RKJ5_HYDET</name>
<dbReference type="PIRSF" id="PIRSF004862">
    <property type="entry name" value="FliF"/>
    <property type="match status" value="1"/>
</dbReference>
<keyword evidence="14" id="KW-0969">Cilium</keyword>
<dbReference type="Pfam" id="PF08345">
    <property type="entry name" value="YscJ_FliF_C"/>
    <property type="match status" value="1"/>
</dbReference>
<dbReference type="RefSeq" id="WP_132014776.1">
    <property type="nucleotide sequence ID" value="NZ_SLUN01000015.1"/>
</dbReference>
<dbReference type="OrthoDB" id="9807026at2"/>
<dbReference type="InterPro" id="IPR045851">
    <property type="entry name" value="AMP-bd_C_sf"/>
</dbReference>
<dbReference type="AlphaFoldDB" id="A0A4R1RKJ5"/>
<dbReference type="InterPro" id="IPR006182">
    <property type="entry name" value="FliF_N_dom"/>
</dbReference>
<evidence type="ECO:0000256" key="5">
    <source>
        <dbReference type="ARBA" id="ARBA00022692"/>
    </source>
</evidence>
<dbReference type="InterPro" id="IPR043427">
    <property type="entry name" value="YscJ/FliF"/>
</dbReference>
<dbReference type="NCBIfam" id="TIGR00206">
    <property type="entry name" value="fliF"/>
    <property type="match status" value="1"/>
</dbReference>
<comment type="caution">
    <text evidence="14">The sequence shown here is derived from an EMBL/GenBank/DDBJ whole genome shotgun (WGS) entry which is preliminary data.</text>
</comment>
<gene>
    <name evidence="14" type="ORF">EDC14_101582</name>
</gene>
<reference evidence="14 15" key="1">
    <citation type="submission" date="2019-03" db="EMBL/GenBank/DDBJ databases">
        <title>Genomic Encyclopedia of Type Strains, Phase IV (KMG-IV): sequencing the most valuable type-strain genomes for metagenomic binning, comparative biology and taxonomic classification.</title>
        <authorList>
            <person name="Goeker M."/>
        </authorList>
    </citation>
    <scope>NUCLEOTIDE SEQUENCE [LARGE SCALE GENOMIC DNA]</scope>
    <source>
        <strain evidence="14 15">LX-B</strain>
    </source>
</reference>
<keyword evidence="15" id="KW-1185">Reference proteome</keyword>
<keyword evidence="8 9" id="KW-0975">Bacterial flagellum</keyword>
<dbReference type="PANTHER" id="PTHR30046:SF0">
    <property type="entry name" value="FLAGELLAR M-RING PROTEIN"/>
    <property type="match status" value="1"/>
</dbReference>
<dbReference type="PANTHER" id="PTHR30046">
    <property type="entry name" value="FLAGELLAR M-RING PROTEIN"/>
    <property type="match status" value="1"/>
</dbReference>
<proteinExistence type="inferred from homology"/>
<dbReference type="Pfam" id="PF01514">
    <property type="entry name" value="YscJ_FliF"/>
    <property type="match status" value="1"/>
</dbReference>
<dbReference type="GO" id="GO:0005886">
    <property type="term" value="C:plasma membrane"/>
    <property type="evidence" value="ECO:0007669"/>
    <property type="project" value="UniProtKB-SubCell"/>
</dbReference>
<accession>A0A4R1RKJ5</accession>
<evidence type="ECO:0000259" key="12">
    <source>
        <dbReference type="Pfam" id="PF01514"/>
    </source>
</evidence>
<evidence type="ECO:0000256" key="3">
    <source>
        <dbReference type="ARBA" id="ARBA00007971"/>
    </source>
</evidence>
<dbReference type="EMBL" id="SLUN01000015">
    <property type="protein sequence ID" value="TCL66539.1"/>
    <property type="molecule type" value="Genomic_DNA"/>
</dbReference>
<keyword evidence="5 11" id="KW-0812">Transmembrane</keyword>
<feature type="domain" description="Flagellar M-ring C-terminal" evidence="13">
    <location>
        <begin position="252"/>
        <end position="400"/>
    </location>
</feature>
<keyword evidence="14" id="KW-0966">Cell projection</keyword>
<dbReference type="InterPro" id="IPR013556">
    <property type="entry name" value="Flag_M-ring_C"/>
</dbReference>
<dbReference type="InterPro" id="IPR000067">
    <property type="entry name" value="FlgMring_FliF"/>
</dbReference>
<comment type="similarity">
    <text evidence="3 9">Belongs to the FliF family.</text>
</comment>
<evidence type="ECO:0000256" key="10">
    <source>
        <dbReference type="SAM" id="MobiDB-lite"/>
    </source>
</evidence>
<feature type="compositionally biased region" description="Basic and acidic residues" evidence="10">
    <location>
        <begin position="280"/>
        <end position="296"/>
    </location>
</feature>
<evidence type="ECO:0000256" key="9">
    <source>
        <dbReference type="PIRNR" id="PIRNR004862"/>
    </source>
</evidence>
<keyword evidence="6 11" id="KW-1133">Transmembrane helix</keyword>
<evidence type="ECO:0000313" key="15">
    <source>
        <dbReference type="Proteomes" id="UP000295008"/>
    </source>
</evidence>
<dbReference type="GO" id="GO:0071973">
    <property type="term" value="P:bacterial-type flagellum-dependent cell motility"/>
    <property type="evidence" value="ECO:0007669"/>
    <property type="project" value="InterPro"/>
</dbReference>
<comment type="subcellular location">
    <subcellularLocation>
        <location evidence="1 9">Bacterial flagellum basal body</location>
    </subcellularLocation>
    <subcellularLocation>
        <location evidence="2">Cell membrane</location>
        <topology evidence="2">Multi-pass membrane protein</topology>
    </subcellularLocation>
</comment>
<keyword evidence="14" id="KW-0282">Flagellum</keyword>
<evidence type="ECO:0000256" key="2">
    <source>
        <dbReference type="ARBA" id="ARBA00004651"/>
    </source>
</evidence>
<feature type="domain" description="Flagellar M-ring N-terminal" evidence="12">
    <location>
        <begin position="43"/>
        <end position="214"/>
    </location>
</feature>
<evidence type="ECO:0000313" key="14">
    <source>
        <dbReference type="EMBL" id="TCL66539.1"/>
    </source>
</evidence>
<sequence>MSELISQVKNIWTQMDTTKRVATVVVLLLVAGSILFMIRWIGSPRYELLYSRLNEQDRSEIIAKLDELRIPYRTSASGGLEVPNALSVRANLLKAGIPRGGVVGWEIFDKNSFSATDFTNEINRQRAIAGELSRTLQQVEGIHDAKVILNMPDSTEYLFADDKPEGTASVQLQLRAPGVLTMEQVEAIANLVAASTGLKRENITIIDNYANDLTAMLQPRRNGKPALNSVSDAFSIKSEYETMAEKRIESMLAKVFGFNKAVVRVNADLDLDYQEVKSETFGDKGVPRSEQEKTEESQGSSGTASGIPGTDTNITQYKTDENLAGGYRSDKSERTVNYEINKVEEFRIATPGKVRRMSVGVWVDGNLPEAVRQKVLNTVGAAIGYSEERGDRLTVETISFTQPAQEQTPKPDYTMAYLIGAGLLLLLIIGGLIVRSRMKPKPEPEPVEVGSTIDLVADEAVTETAAAEELSLEEQLKQNRQAELERYAKQNPEDMAVLLKTWLSEDN</sequence>